<dbReference type="GO" id="GO:0046854">
    <property type="term" value="P:phosphatidylinositol phosphate biosynthetic process"/>
    <property type="evidence" value="ECO:0007669"/>
    <property type="project" value="InterPro"/>
</dbReference>
<dbReference type="GO" id="GO:0004430">
    <property type="term" value="F:1-phosphatidylinositol 4-kinase activity"/>
    <property type="evidence" value="ECO:0007669"/>
    <property type="project" value="TreeGrafter"/>
</dbReference>
<feature type="domain" description="PI3K/PI4K catalytic" evidence="4">
    <location>
        <begin position="686"/>
        <end position="959"/>
    </location>
</feature>
<dbReference type="PANTHER" id="PTHR10048:SF15">
    <property type="entry name" value="PHOSPHATIDYLINOSITOL 4-KINASE ALPHA"/>
    <property type="match status" value="1"/>
</dbReference>
<protein>
    <recommendedName>
        <fullName evidence="4">PI3K/PI4K catalytic domain-containing protein</fullName>
    </recommendedName>
</protein>
<keyword evidence="2" id="KW-0808">Transferase</keyword>
<evidence type="ECO:0000259" key="4">
    <source>
        <dbReference type="PROSITE" id="PS50290"/>
    </source>
</evidence>
<dbReference type="GO" id="GO:0005886">
    <property type="term" value="C:plasma membrane"/>
    <property type="evidence" value="ECO:0007669"/>
    <property type="project" value="TreeGrafter"/>
</dbReference>
<reference evidence="5" key="1">
    <citation type="submission" date="2021-01" db="EMBL/GenBank/DDBJ databases">
        <authorList>
            <person name="Corre E."/>
            <person name="Pelletier E."/>
            <person name="Niang G."/>
            <person name="Scheremetjew M."/>
            <person name="Finn R."/>
            <person name="Kale V."/>
            <person name="Holt S."/>
            <person name="Cochrane G."/>
            <person name="Meng A."/>
            <person name="Brown T."/>
            <person name="Cohen L."/>
        </authorList>
    </citation>
    <scope>NUCLEOTIDE SEQUENCE</scope>
    <source>
        <strain evidence="5">CCMP325</strain>
    </source>
</reference>
<dbReference type="InterPro" id="IPR011009">
    <property type="entry name" value="Kinase-like_dom_sf"/>
</dbReference>
<dbReference type="Gene3D" id="1.10.1070.11">
    <property type="entry name" value="Phosphatidylinositol 3-/4-kinase, catalytic domain"/>
    <property type="match status" value="1"/>
</dbReference>
<dbReference type="InterPro" id="IPR036940">
    <property type="entry name" value="PI3/4_kinase_cat_sf"/>
</dbReference>
<evidence type="ECO:0000256" key="3">
    <source>
        <dbReference type="ARBA" id="ARBA00022777"/>
    </source>
</evidence>
<dbReference type="PROSITE" id="PS50290">
    <property type="entry name" value="PI3_4_KINASE_3"/>
    <property type="match status" value="1"/>
</dbReference>
<accession>A0A7S0EZI4</accession>
<gene>
    <name evidence="5" type="ORF">HPHI1048_LOCUS18295</name>
</gene>
<dbReference type="InterPro" id="IPR000403">
    <property type="entry name" value="PI3/4_kinase_cat_dom"/>
</dbReference>
<organism evidence="5">
    <name type="scientific">Hanusia phi</name>
    <dbReference type="NCBI Taxonomy" id="3032"/>
    <lineage>
        <taxon>Eukaryota</taxon>
        <taxon>Cryptophyceae</taxon>
        <taxon>Pyrenomonadales</taxon>
        <taxon>Geminigeraceae</taxon>
        <taxon>Hanusia</taxon>
    </lineage>
</organism>
<dbReference type="PANTHER" id="PTHR10048">
    <property type="entry name" value="PHOSPHATIDYLINOSITOL KINASE"/>
    <property type="match status" value="1"/>
</dbReference>
<evidence type="ECO:0000313" key="5">
    <source>
        <dbReference type="EMBL" id="CAD8498534.1"/>
    </source>
</evidence>
<dbReference type="SUPFAM" id="SSF56112">
    <property type="entry name" value="Protein kinase-like (PK-like)"/>
    <property type="match status" value="1"/>
</dbReference>
<sequence length="975" mass="110038">MRIATSLWSWINSVLTGTEREMLVREVCDSLSLHMEKGCGVLSRWNIQEYHGQMDNSMSSRLVAECYAQALCVEFLQEQCRLSHKSKSIAFRSICKMLLLAFSRSKVLVLNEFNSTVVLQLLRLAFIVLHEARMPSFLASLLLDRTLSASLHFFSFRPSWALDGKRDGTGNGPGVVRSRGAWIVVPSWMGRIQSVARSSEQEAVGFGMTQVHLLIQLGMSIQVLFKGGGESIFSTVKEWENSDEKEGEWLGFLDQHRDLAVSSGFGYEDSKLALEELWQMPSESNSELFSDGRNAEEVRSSLFGGKFSRQSLSNSEQASIYGRSLPAMLSADSNENDPGMILKARSRLLVMLISSQVRRISVWNNPRNVRSDSSALEKSFLKESSIRQSWALNVRTAWNFEPELAFDFFIRYQNAEVFDELKKCLIGRPITASSLQGDVSCRIAAALLSSMYVLGSKHALALMRPISIFSVMTIVRDCLIDCQNVKTDLPNGLKDSLQPHMAKYVANCILHDCIRHKANSQELFLCLPQLLQVGLYNDKSQSILSAIQRCARNCRTVRRVLAPLFRIELGISFETFCDGYKKTSRTRPINQSGPPLGPAISRSPDFLHQVEKFFDFSDVIDEESCLSEIFRTCNALNVVDHASRYKYFINAVQAIIANEGSNFMLSTPSEPIAINGIVTDTLIRDVQDELAVDQSTIVAGFLPSISTPSSPDGGHEHIRWCLIEFNTNTRQQILTHQFINAMKFLLAKGQVEIIIAARLCLPFAEDRAIIDLKVNLTERLMRLTHGTLSQRFEAFFGPPHSSPYQSARASFIQSFAGSFLLSYFLHVKDHTNMSNRLTFDEDGVHFLRDPSFPVETLPTSSDRSTFKLSSEIVSFLGGHGKGNVEPFKYFCNLTVKGFLVLREEQDCLISLVSIFLHRYPHFKRDCLDQLRDKFLPGKNEREAASYMMERIRESQEGTSVSSYEMFQAWMNETEN</sequence>
<dbReference type="EMBL" id="HBEO01027122">
    <property type="protein sequence ID" value="CAD8498534.1"/>
    <property type="molecule type" value="Transcribed_RNA"/>
</dbReference>
<dbReference type="InterPro" id="IPR015433">
    <property type="entry name" value="PI3/4_kinase"/>
</dbReference>
<proteinExistence type="inferred from homology"/>
<evidence type="ECO:0000256" key="2">
    <source>
        <dbReference type="ARBA" id="ARBA00022679"/>
    </source>
</evidence>
<keyword evidence="3" id="KW-0418">Kinase</keyword>
<dbReference type="AlphaFoldDB" id="A0A7S0EZI4"/>
<name>A0A7S0EZI4_9CRYP</name>
<evidence type="ECO:0000256" key="1">
    <source>
        <dbReference type="ARBA" id="ARBA00006209"/>
    </source>
</evidence>
<dbReference type="GO" id="GO:0048015">
    <property type="term" value="P:phosphatidylinositol-mediated signaling"/>
    <property type="evidence" value="ECO:0007669"/>
    <property type="project" value="TreeGrafter"/>
</dbReference>
<comment type="similarity">
    <text evidence="1">Belongs to the PI3/PI4-kinase family. Type III PI4K subfamily.</text>
</comment>
<dbReference type="GO" id="GO:0005737">
    <property type="term" value="C:cytoplasm"/>
    <property type="evidence" value="ECO:0007669"/>
    <property type="project" value="TreeGrafter"/>
</dbReference>
<dbReference type="SMART" id="SM00146">
    <property type="entry name" value="PI3Kc"/>
    <property type="match status" value="1"/>
</dbReference>